<evidence type="ECO:0000256" key="6">
    <source>
        <dbReference type="SAM" id="Phobius"/>
    </source>
</evidence>
<dbReference type="Pfam" id="PF00892">
    <property type="entry name" value="EamA"/>
    <property type="match status" value="2"/>
</dbReference>
<reference evidence="9" key="2">
    <citation type="submission" date="2020-02" db="EMBL/GenBank/DDBJ databases">
        <authorList>
            <person name="Littmann E."/>
            <person name="Sorbara M."/>
        </authorList>
    </citation>
    <scope>NUCLEOTIDE SEQUENCE</scope>
    <source>
        <strain evidence="9">MSK.1.17</strain>
    </source>
</reference>
<protein>
    <submittedName>
        <fullName evidence="8">EamA family transporter</fullName>
    </submittedName>
</protein>
<evidence type="ECO:0000313" key="11">
    <source>
        <dbReference type="Proteomes" id="UP001299608"/>
    </source>
</evidence>
<dbReference type="InterPro" id="IPR050638">
    <property type="entry name" value="AA-Vitamin_Transporters"/>
</dbReference>
<evidence type="ECO:0000313" key="10">
    <source>
        <dbReference type="Proteomes" id="UP000669239"/>
    </source>
</evidence>
<keyword evidence="5 6" id="KW-0472">Membrane</keyword>
<feature type="transmembrane region" description="Helical" evidence="6">
    <location>
        <begin position="250"/>
        <end position="272"/>
    </location>
</feature>
<dbReference type="PANTHER" id="PTHR32322:SF2">
    <property type="entry name" value="EAMA DOMAIN-CONTAINING PROTEIN"/>
    <property type="match status" value="1"/>
</dbReference>
<feature type="transmembrane region" description="Helical" evidence="6">
    <location>
        <begin position="278"/>
        <end position="298"/>
    </location>
</feature>
<name>A0AAW5BZ12_9FIRM</name>
<evidence type="ECO:0000313" key="8">
    <source>
        <dbReference type="EMBL" id="MCG4746517.1"/>
    </source>
</evidence>
<evidence type="ECO:0000259" key="7">
    <source>
        <dbReference type="Pfam" id="PF00892"/>
    </source>
</evidence>
<evidence type="ECO:0000256" key="3">
    <source>
        <dbReference type="ARBA" id="ARBA00022692"/>
    </source>
</evidence>
<comment type="similarity">
    <text evidence="2">Belongs to the EamA transporter family.</text>
</comment>
<organism evidence="8 11">
    <name type="scientific">Enterocloster aldenensis</name>
    <dbReference type="NCBI Taxonomy" id="358742"/>
    <lineage>
        <taxon>Bacteria</taxon>
        <taxon>Bacillati</taxon>
        <taxon>Bacillota</taxon>
        <taxon>Clostridia</taxon>
        <taxon>Lachnospirales</taxon>
        <taxon>Lachnospiraceae</taxon>
        <taxon>Enterocloster</taxon>
    </lineage>
</organism>
<dbReference type="InterPro" id="IPR037185">
    <property type="entry name" value="EmrE-like"/>
</dbReference>
<comment type="caution">
    <text evidence="8">The sequence shown here is derived from an EMBL/GenBank/DDBJ whole genome shotgun (WGS) entry which is preliminary data.</text>
</comment>
<feature type="transmembrane region" description="Helical" evidence="6">
    <location>
        <begin position="126"/>
        <end position="150"/>
    </location>
</feature>
<evidence type="ECO:0000256" key="5">
    <source>
        <dbReference type="ARBA" id="ARBA00023136"/>
    </source>
</evidence>
<evidence type="ECO:0000256" key="2">
    <source>
        <dbReference type="ARBA" id="ARBA00007362"/>
    </source>
</evidence>
<dbReference type="EMBL" id="JAAITT010000005">
    <property type="protein sequence ID" value="NSJ48016.1"/>
    <property type="molecule type" value="Genomic_DNA"/>
</dbReference>
<evidence type="ECO:0000256" key="4">
    <source>
        <dbReference type="ARBA" id="ARBA00022989"/>
    </source>
</evidence>
<comment type="subcellular location">
    <subcellularLocation>
        <location evidence="1">Membrane</location>
        <topology evidence="1">Multi-pass membrane protein</topology>
    </subcellularLocation>
</comment>
<dbReference type="Proteomes" id="UP000669239">
    <property type="component" value="Unassembled WGS sequence"/>
</dbReference>
<dbReference type="EMBL" id="JAKNGE010000016">
    <property type="protein sequence ID" value="MCG4746517.1"/>
    <property type="molecule type" value="Genomic_DNA"/>
</dbReference>
<sequence length="305" mass="33318">MESNKYTLLGIITIIIWGTSAAFTKNLSTGLGPYTAAAVVNLIGGAVVIVHQLVTNHGIRQYRGAPPKYWIICGSLFVIYTAASYISMEMVSTEAEIMTMVLIRFLWPLFTLVLTIPILKKRASAWLTASVAVSLCGIIIAKMGGSIHNVQAFFGDILSGNWMAYMMGFIVSLSWAFYTNLTKKYLGQKPVDGVGIYMIVSSVILGSISLFLPEPRNFTPRLVGEMLYQAIAVSCIANVMWTVSIKKGNMLVVVLASNFLPIISTVITAWMLGLNITLPVIAGALLVVAGTMWSKWCFAKKEKVR</sequence>
<feature type="transmembrane region" description="Helical" evidence="6">
    <location>
        <begin position="193"/>
        <end position="211"/>
    </location>
</feature>
<gene>
    <name evidence="9" type="ORF">G5B36_04800</name>
    <name evidence="8" type="ORF">L0N08_13935</name>
</gene>
<dbReference type="PANTHER" id="PTHR32322">
    <property type="entry name" value="INNER MEMBRANE TRANSPORTER"/>
    <property type="match status" value="1"/>
</dbReference>
<feature type="transmembrane region" description="Helical" evidence="6">
    <location>
        <begin position="31"/>
        <end position="49"/>
    </location>
</feature>
<keyword evidence="10" id="KW-1185">Reference proteome</keyword>
<feature type="domain" description="EamA" evidence="7">
    <location>
        <begin position="7"/>
        <end position="140"/>
    </location>
</feature>
<reference evidence="8" key="3">
    <citation type="submission" date="2022-01" db="EMBL/GenBank/DDBJ databases">
        <title>Collection of gut derived symbiotic bacterial strains cultured from healthy donors.</title>
        <authorList>
            <person name="Lin H."/>
            <person name="Kohout C."/>
            <person name="Waligurski E."/>
            <person name="Pamer E.G."/>
        </authorList>
    </citation>
    <scope>NUCLEOTIDE SEQUENCE</scope>
    <source>
        <strain evidence="8">DFI.6.55</strain>
    </source>
</reference>
<accession>A0AAW5BZ12</accession>
<proteinExistence type="inferred from homology"/>
<feature type="transmembrane region" description="Helical" evidence="6">
    <location>
        <begin position="162"/>
        <end position="181"/>
    </location>
</feature>
<feature type="transmembrane region" description="Helical" evidence="6">
    <location>
        <begin position="100"/>
        <end position="119"/>
    </location>
</feature>
<keyword evidence="4 6" id="KW-1133">Transmembrane helix</keyword>
<dbReference type="GO" id="GO:0016020">
    <property type="term" value="C:membrane"/>
    <property type="evidence" value="ECO:0007669"/>
    <property type="project" value="UniProtKB-SubCell"/>
</dbReference>
<dbReference type="InterPro" id="IPR000620">
    <property type="entry name" value="EamA_dom"/>
</dbReference>
<evidence type="ECO:0000313" key="9">
    <source>
        <dbReference type="EMBL" id="NSJ48016.1"/>
    </source>
</evidence>
<dbReference type="RefSeq" id="WP_165641322.1">
    <property type="nucleotide sequence ID" value="NZ_JAAITT010000005.1"/>
</dbReference>
<dbReference type="Proteomes" id="UP001299608">
    <property type="component" value="Unassembled WGS sequence"/>
</dbReference>
<feature type="transmembrane region" description="Helical" evidence="6">
    <location>
        <begin position="226"/>
        <end position="243"/>
    </location>
</feature>
<evidence type="ECO:0000256" key="1">
    <source>
        <dbReference type="ARBA" id="ARBA00004141"/>
    </source>
</evidence>
<feature type="domain" description="EamA" evidence="7">
    <location>
        <begin position="163"/>
        <end position="293"/>
    </location>
</feature>
<dbReference type="AlphaFoldDB" id="A0AAW5BZ12"/>
<feature type="transmembrane region" description="Helical" evidence="6">
    <location>
        <begin position="69"/>
        <end position="88"/>
    </location>
</feature>
<dbReference type="SUPFAM" id="SSF103481">
    <property type="entry name" value="Multidrug resistance efflux transporter EmrE"/>
    <property type="match status" value="2"/>
</dbReference>
<keyword evidence="3 6" id="KW-0812">Transmembrane</keyword>
<reference evidence="9 10" key="1">
    <citation type="journal article" date="2020" name="Cell Host Microbe">
        <title>Functional and Genomic Variation between Human-Derived Isolates of Lachnospiraceae Reveals Inter- and Intra-Species Diversity.</title>
        <authorList>
            <person name="Sorbara M.T."/>
            <person name="Littmann E.R."/>
            <person name="Fontana E."/>
            <person name="Moody T.U."/>
            <person name="Kohout C.E."/>
            <person name="Gjonbalaj M."/>
            <person name="Eaton V."/>
            <person name="Seok R."/>
            <person name="Leiner I.M."/>
            <person name="Pamer E.G."/>
        </authorList>
    </citation>
    <scope>NUCLEOTIDE SEQUENCE [LARGE SCALE GENOMIC DNA]</scope>
    <source>
        <strain evidence="9 10">MSK.1.17</strain>
    </source>
</reference>